<dbReference type="Proteomes" id="UP000015106">
    <property type="component" value="Chromosome 5"/>
</dbReference>
<accession>A0A8R7UEV4</accession>
<feature type="compositionally biased region" description="Pro residues" evidence="1">
    <location>
        <begin position="7"/>
        <end position="21"/>
    </location>
</feature>
<evidence type="ECO:0000313" key="2">
    <source>
        <dbReference type="EnsemblPlants" id="TuG1812G0500001955.01.T01.cds259797"/>
    </source>
</evidence>
<dbReference type="Gramene" id="TuG1812G0500001955.01.T01">
    <property type="protein sequence ID" value="TuG1812G0500001955.01.T01.cds259797"/>
    <property type="gene ID" value="TuG1812G0500001955.01"/>
</dbReference>
<reference evidence="2" key="3">
    <citation type="submission" date="2022-06" db="UniProtKB">
        <authorList>
            <consortium name="EnsemblPlants"/>
        </authorList>
    </citation>
    <scope>IDENTIFICATION</scope>
</reference>
<reference evidence="3" key="1">
    <citation type="journal article" date="2013" name="Nature">
        <title>Draft genome of the wheat A-genome progenitor Triticum urartu.</title>
        <authorList>
            <person name="Ling H.Q."/>
            <person name="Zhao S."/>
            <person name="Liu D."/>
            <person name="Wang J."/>
            <person name="Sun H."/>
            <person name="Zhang C."/>
            <person name="Fan H."/>
            <person name="Li D."/>
            <person name="Dong L."/>
            <person name="Tao Y."/>
            <person name="Gao C."/>
            <person name="Wu H."/>
            <person name="Li Y."/>
            <person name="Cui Y."/>
            <person name="Guo X."/>
            <person name="Zheng S."/>
            <person name="Wang B."/>
            <person name="Yu K."/>
            <person name="Liang Q."/>
            <person name="Yang W."/>
            <person name="Lou X."/>
            <person name="Chen J."/>
            <person name="Feng M."/>
            <person name="Jian J."/>
            <person name="Zhang X."/>
            <person name="Luo G."/>
            <person name="Jiang Y."/>
            <person name="Liu J."/>
            <person name="Wang Z."/>
            <person name="Sha Y."/>
            <person name="Zhang B."/>
            <person name="Wu H."/>
            <person name="Tang D."/>
            <person name="Shen Q."/>
            <person name="Xue P."/>
            <person name="Zou S."/>
            <person name="Wang X."/>
            <person name="Liu X."/>
            <person name="Wang F."/>
            <person name="Yang Y."/>
            <person name="An X."/>
            <person name="Dong Z."/>
            <person name="Zhang K."/>
            <person name="Zhang X."/>
            <person name="Luo M.C."/>
            <person name="Dvorak J."/>
            <person name="Tong Y."/>
            <person name="Wang J."/>
            <person name="Yang H."/>
            <person name="Li Z."/>
            <person name="Wang D."/>
            <person name="Zhang A."/>
            <person name="Wang J."/>
        </authorList>
    </citation>
    <scope>NUCLEOTIDE SEQUENCE</scope>
    <source>
        <strain evidence="3">cv. G1812</strain>
    </source>
</reference>
<keyword evidence="3" id="KW-1185">Reference proteome</keyword>
<evidence type="ECO:0000256" key="1">
    <source>
        <dbReference type="SAM" id="MobiDB-lite"/>
    </source>
</evidence>
<reference evidence="2" key="2">
    <citation type="submission" date="2018-03" db="EMBL/GenBank/DDBJ databases">
        <title>The Triticum urartu genome reveals the dynamic nature of wheat genome evolution.</title>
        <authorList>
            <person name="Ling H."/>
            <person name="Ma B."/>
            <person name="Shi X."/>
            <person name="Liu H."/>
            <person name="Dong L."/>
            <person name="Sun H."/>
            <person name="Cao Y."/>
            <person name="Gao Q."/>
            <person name="Zheng S."/>
            <person name="Li Y."/>
            <person name="Yu Y."/>
            <person name="Du H."/>
            <person name="Qi M."/>
            <person name="Li Y."/>
            <person name="Yu H."/>
            <person name="Cui Y."/>
            <person name="Wang N."/>
            <person name="Chen C."/>
            <person name="Wu H."/>
            <person name="Zhao Y."/>
            <person name="Zhang J."/>
            <person name="Li Y."/>
            <person name="Zhou W."/>
            <person name="Zhang B."/>
            <person name="Hu W."/>
            <person name="Eijk M."/>
            <person name="Tang J."/>
            <person name="Witsenboer H."/>
            <person name="Zhao S."/>
            <person name="Li Z."/>
            <person name="Zhang A."/>
            <person name="Wang D."/>
            <person name="Liang C."/>
        </authorList>
    </citation>
    <scope>NUCLEOTIDE SEQUENCE [LARGE SCALE GENOMIC DNA]</scope>
    <source>
        <strain evidence="2">cv. G1812</strain>
    </source>
</reference>
<dbReference type="AlphaFoldDB" id="A0A8R7UEV4"/>
<evidence type="ECO:0000313" key="3">
    <source>
        <dbReference type="Proteomes" id="UP000015106"/>
    </source>
</evidence>
<protein>
    <submittedName>
        <fullName evidence="2">Uncharacterized protein</fullName>
    </submittedName>
</protein>
<name>A0A8R7UEV4_TRIUA</name>
<sequence length="243" mass="25807">MLAPWTCPTPPSHLLPPPTYSPPFTTGAAPAPVQLPPLTDPTCLSPTEHLSVNPDAQLPNGPYLPLRAAAPGCSHRVPAIRARKQRGPSTHGSAPSCTWWPNGMAGEVLRVRDGKEWLPRLPLPTIVGGSAGPATSSVVGLGGPRPLPPYFLSWMGAPGITTPRWIREIVAGTAAITHRNWILQPHPPSCCQATIHGRPPPSTISWHDFASTYILPSPLEAAARLPVLTAFGVQLNQLARAVQ</sequence>
<proteinExistence type="predicted"/>
<organism evidence="2 3">
    <name type="scientific">Triticum urartu</name>
    <name type="common">Red wild einkorn</name>
    <name type="synonym">Crithodium urartu</name>
    <dbReference type="NCBI Taxonomy" id="4572"/>
    <lineage>
        <taxon>Eukaryota</taxon>
        <taxon>Viridiplantae</taxon>
        <taxon>Streptophyta</taxon>
        <taxon>Embryophyta</taxon>
        <taxon>Tracheophyta</taxon>
        <taxon>Spermatophyta</taxon>
        <taxon>Magnoliopsida</taxon>
        <taxon>Liliopsida</taxon>
        <taxon>Poales</taxon>
        <taxon>Poaceae</taxon>
        <taxon>BOP clade</taxon>
        <taxon>Pooideae</taxon>
        <taxon>Triticodae</taxon>
        <taxon>Triticeae</taxon>
        <taxon>Triticinae</taxon>
        <taxon>Triticum</taxon>
    </lineage>
</organism>
<feature type="region of interest" description="Disordered" evidence="1">
    <location>
        <begin position="1"/>
        <end position="54"/>
    </location>
</feature>
<dbReference type="EnsemblPlants" id="TuG1812G0500001955.01.T01">
    <property type="protein sequence ID" value="TuG1812G0500001955.01.T01.cds259797"/>
    <property type="gene ID" value="TuG1812G0500001955.01"/>
</dbReference>